<reference evidence="4 5" key="1">
    <citation type="journal article" date="2011" name="J. Bacteriol.">
        <title>Complete genome sequence of Amycolicicoccus subflavus DQS3-9A1T, an actinomycete isolated from crude oil-polluted soil.</title>
        <authorList>
            <person name="Cai M."/>
            <person name="Chen W.M."/>
            <person name="Nie Y."/>
            <person name="Chi C.Q."/>
            <person name="Wang Y.N."/>
            <person name="Tang Y.Q."/>
            <person name="Li G.Y."/>
            <person name="Wu X.L."/>
        </authorList>
    </citation>
    <scope>NUCLEOTIDE SEQUENCE [LARGE SCALE GENOMIC DNA]</scope>
    <source>
        <strain evidence="5">DSM 45089 / DQS3-9A1</strain>
    </source>
</reference>
<accession>F6EED4</accession>
<feature type="chain" id="PRO_5003333502" description="Phospholipase A2" evidence="3">
    <location>
        <begin position="31"/>
        <end position="248"/>
    </location>
</feature>
<feature type="signal peptide" evidence="3">
    <location>
        <begin position="1"/>
        <end position="30"/>
    </location>
</feature>
<dbReference type="GO" id="GO:0006644">
    <property type="term" value="P:phospholipid metabolic process"/>
    <property type="evidence" value="ECO:0007669"/>
    <property type="project" value="InterPro"/>
</dbReference>
<gene>
    <name evidence="4" type="ordered locus">AS9A_0126</name>
</gene>
<dbReference type="GO" id="GO:0050482">
    <property type="term" value="P:arachidonate secretion"/>
    <property type="evidence" value="ECO:0007669"/>
    <property type="project" value="InterPro"/>
</dbReference>
<organism evidence="4 5">
    <name type="scientific">Hoyosella subflava (strain DSM 45089 / JCM 17490 / NBRC 109087 / DQS3-9A1)</name>
    <name type="common">Amycolicicoccus subflavus</name>
    <dbReference type="NCBI Taxonomy" id="443218"/>
    <lineage>
        <taxon>Bacteria</taxon>
        <taxon>Bacillati</taxon>
        <taxon>Actinomycetota</taxon>
        <taxon>Actinomycetes</taxon>
        <taxon>Mycobacteriales</taxon>
        <taxon>Hoyosellaceae</taxon>
        <taxon>Hoyosella</taxon>
    </lineage>
</organism>
<feature type="transmembrane region" description="Helical" evidence="2">
    <location>
        <begin position="186"/>
        <end position="205"/>
    </location>
</feature>
<keyword evidence="2" id="KW-0812">Transmembrane</keyword>
<keyword evidence="2" id="KW-1133">Transmembrane helix</keyword>
<proteinExistence type="predicted"/>
<dbReference type="KEGG" id="asd:AS9A_0126"/>
<evidence type="ECO:0000313" key="4">
    <source>
        <dbReference type="EMBL" id="AEF38586.1"/>
    </source>
</evidence>
<evidence type="ECO:0008006" key="6">
    <source>
        <dbReference type="Google" id="ProtNLM"/>
    </source>
</evidence>
<keyword evidence="3" id="KW-0732">Signal</keyword>
<dbReference type="Gene3D" id="1.20.90.10">
    <property type="entry name" value="Phospholipase A2 domain"/>
    <property type="match status" value="1"/>
</dbReference>
<feature type="region of interest" description="Disordered" evidence="1">
    <location>
        <begin position="214"/>
        <end position="248"/>
    </location>
</feature>
<sequence length="248" mass="26675">MPLRRRRIRYATGAAILTALALAAVTPVDAAITANAVSTLPQHSGPSTSMRAITAFTSPYSQYGWWPSDFPEVIGYTPQLRNGIWMNIDGDCSSPIPLPPEFTDPCREHDLGYDLLRYASSTGDALGSEARQAIDERFAARLDATCARQTTDTPAWLCSAAATTASTVVAANSLRQANSVPGHEPLLTLQLAGIVIAIVIAAVGFSRLRGFRKNPETSPSIPDMRAKETRGRPGAPVNSLREGWTPWL</sequence>
<keyword evidence="2" id="KW-0472">Membrane</keyword>
<evidence type="ECO:0000256" key="3">
    <source>
        <dbReference type="SAM" id="SignalP"/>
    </source>
</evidence>
<dbReference type="EMBL" id="CP002786">
    <property type="protein sequence ID" value="AEF38586.1"/>
    <property type="molecule type" value="Genomic_DNA"/>
</dbReference>
<dbReference type="SUPFAM" id="SSF48619">
    <property type="entry name" value="Phospholipase A2, PLA2"/>
    <property type="match status" value="1"/>
</dbReference>
<evidence type="ECO:0000256" key="1">
    <source>
        <dbReference type="SAM" id="MobiDB-lite"/>
    </source>
</evidence>
<dbReference type="HOGENOM" id="CLU_085692_0_0_11"/>
<dbReference type="InterPro" id="IPR036444">
    <property type="entry name" value="PLipase_A2_dom_sf"/>
</dbReference>
<dbReference type="Proteomes" id="UP000009235">
    <property type="component" value="Chromosome"/>
</dbReference>
<keyword evidence="5" id="KW-1185">Reference proteome</keyword>
<evidence type="ECO:0000313" key="5">
    <source>
        <dbReference type="Proteomes" id="UP000009235"/>
    </source>
</evidence>
<evidence type="ECO:0000256" key="2">
    <source>
        <dbReference type="SAM" id="Phobius"/>
    </source>
</evidence>
<dbReference type="STRING" id="443218.AS9A_0126"/>
<name>F6EED4_HOYSD</name>
<protein>
    <recommendedName>
        <fullName evidence="6">Phospholipase A2</fullName>
    </recommendedName>
</protein>
<dbReference type="eggNOG" id="ENOG503330I">
    <property type="taxonomic scope" value="Bacteria"/>
</dbReference>
<dbReference type="GO" id="GO:0004623">
    <property type="term" value="F:phospholipase A2 activity"/>
    <property type="evidence" value="ECO:0007669"/>
    <property type="project" value="InterPro"/>
</dbReference>
<dbReference type="AlphaFoldDB" id="F6EED4"/>